<feature type="binding site" evidence="6">
    <location>
        <position position="62"/>
    </location>
    <ligand>
        <name>Zn(2+)</name>
        <dbReference type="ChEBI" id="CHEBI:29105"/>
    </ligand>
</feature>
<keyword evidence="10" id="KW-1185">Reference proteome</keyword>
<accession>A0A9R1TG17</accession>
<feature type="region of interest" description="Disordered" evidence="7">
    <location>
        <begin position="377"/>
        <end position="402"/>
    </location>
</feature>
<evidence type="ECO:0000256" key="6">
    <source>
        <dbReference type="PROSITE-ProRule" id="PRU01263"/>
    </source>
</evidence>
<dbReference type="Proteomes" id="UP000694866">
    <property type="component" value="Unplaced"/>
</dbReference>
<feature type="binding site" evidence="6">
    <location>
        <position position="59"/>
    </location>
    <ligand>
        <name>Zn(2+)</name>
        <dbReference type="ChEBI" id="CHEBI:29105"/>
    </ligand>
</feature>
<feature type="binding site" evidence="6">
    <location>
        <position position="14"/>
    </location>
    <ligand>
        <name>Zn(2+)</name>
        <dbReference type="ChEBI" id="CHEBI:29105"/>
    </ligand>
</feature>
<evidence type="ECO:0000256" key="4">
    <source>
        <dbReference type="ARBA" id="ARBA00022833"/>
    </source>
</evidence>
<evidence type="ECO:0000313" key="11">
    <source>
        <dbReference type="RefSeq" id="XP_011308680.1"/>
    </source>
</evidence>
<feature type="domain" description="C2H2-type" evidence="8">
    <location>
        <begin position="762"/>
        <end position="794"/>
    </location>
</feature>
<feature type="region of interest" description="Disordered" evidence="7">
    <location>
        <begin position="906"/>
        <end position="932"/>
    </location>
</feature>
<feature type="region of interest" description="Disordered" evidence="7">
    <location>
        <begin position="217"/>
        <end position="240"/>
    </location>
</feature>
<dbReference type="Gene3D" id="3.30.160.60">
    <property type="entry name" value="Classic Zinc Finger"/>
    <property type="match status" value="8"/>
</dbReference>
<proteinExistence type="predicted"/>
<dbReference type="InterPro" id="IPR013087">
    <property type="entry name" value="Znf_C2H2_type"/>
</dbReference>
<evidence type="ECO:0000256" key="2">
    <source>
        <dbReference type="ARBA" id="ARBA00022737"/>
    </source>
</evidence>
<feature type="region of interest" description="Disordered" evidence="7">
    <location>
        <begin position="104"/>
        <end position="154"/>
    </location>
</feature>
<dbReference type="InterPro" id="IPR012934">
    <property type="entry name" value="Znf_AD"/>
</dbReference>
<dbReference type="SUPFAM" id="SSF57716">
    <property type="entry name" value="Glucocorticoid receptor-like (DNA-binding domain)"/>
    <property type="match status" value="1"/>
</dbReference>
<dbReference type="GeneID" id="105269829"/>
<evidence type="ECO:0000256" key="5">
    <source>
        <dbReference type="PROSITE-ProRule" id="PRU00042"/>
    </source>
</evidence>
<dbReference type="Gene3D" id="3.40.1800.20">
    <property type="match status" value="1"/>
</dbReference>
<dbReference type="SMART" id="SM00355">
    <property type="entry name" value="ZnF_C2H2"/>
    <property type="match status" value="20"/>
</dbReference>
<feature type="domain" description="C2H2-type" evidence="8">
    <location>
        <begin position="1064"/>
        <end position="1092"/>
    </location>
</feature>
<gene>
    <name evidence="11" type="primary">LOC105269829</name>
</gene>
<dbReference type="SUPFAM" id="SSF57667">
    <property type="entry name" value="beta-beta-alpha zinc fingers"/>
    <property type="match status" value="5"/>
</dbReference>
<dbReference type="PROSITE" id="PS50157">
    <property type="entry name" value="ZINC_FINGER_C2H2_2"/>
    <property type="match status" value="13"/>
</dbReference>
<feature type="compositionally biased region" description="Acidic residues" evidence="7">
    <location>
        <begin position="107"/>
        <end position="129"/>
    </location>
</feature>
<feature type="domain" description="C2H2-type" evidence="8">
    <location>
        <begin position="618"/>
        <end position="646"/>
    </location>
</feature>
<feature type="domain" description="C2H2-type" evidence="8">
    <location>
        <begin position="522"/>
        <end position="549"/>
    </location>
</feature>
<feature type="binding site" evidence="6">
    <location>
        <position position="17"/>
    </location>
    <ligand>
        <name>Zn(2+)</name>
        <dbReference type="ChEBI" id="CHEBI:29105"/>
    </ligand>
</feature>
<feature type="domain" description="C2H2-type" evidence="8">
    <location>
        <begin position="652"/>
        <end position="680"/>
    </location>
</feature>
<evidence type="ECO:0000259" key="9">
    <source>
        <dbReference type="PROSITE" id="PS51915"/>
    </source>
</evidence>
<dbReference type="PANTHER" id="PTHR24408">
    <property type="entry name" value="ZINC FINGER PROTEIN"/>
    <property type="match status" value="1"/>
</dbReference>
<dbReference type="InterPro" id="IPR036236">
    <property type="entry name" value="Znf_C2H2_sf"/>
</dbReference>
<sequence>MDEVVELETLDNVCRLCLSKDEPKSPIFGVQEAVPLAEKIQNCLSIEVLHDDNFTKLICGNCVKSVNQWYSYRDSCLRSQEKLQRWLEKRGDVFLFPQITHIKSEPMDPEDMPPPEDVIDPMENMEDIPEVPSRPRSKRRRSSSNSSEGESGTELLLNPMAAAAKDLLDPSEYRSTHRKKLKRGPHTHFRGVKVFKRKCPHCMIHLHSKSSYKSHMERYHSAGKSRNGPSYRAPSTDKSESIDEDIEMVEDVEDELLSMEKNAPLTQVQENIISQLKTFSCYSCQQVFSDRRSTLNHIRQHMPDLRPYTCIACLTEFPDRSIYKLHCGASFDCAMKIALVVPKHGTEKYFTCNMCLRPMPNRKELLSHLSKHSDKHYEPLTTSASLKSPKTKAAPPGPYRHGDPAHNHTCDYCGMIYRYKPNMLKHEDLCKRLPPDERTSYRCAHCGMTFLVFKKFQSHIALEHNKKDLVCYECNAKFKHSNEYLVHHQQHRTATRADEARDDDAKGVWKNYNSSMKVTMKFGCAVCPQEFGTKEELAQHRMTHSKGHMKGQNHVEIVDPDMDDGLDQSDSDINAPDYVPMENSHGRSTECTTCGKIFANYPNLRRHIRTVHIVAGRFSCPKCPKTFTSEDLWNQHAERAHPKELPPDVVMHKCQQCKNMFETQEMLTGHLQEAHGMAEDDHLACDICGKRFSNETSLKIHRGHHFRRDSRLSIRSVPHPLDQVQVEMTEEPIEITMTPRPAKAKKSFPTPSFKQSMSPTTLACAVCDDSFTDVSELRKHLWEVHCQKHKSEKSFVGDLQCELCTNVFPDEKALEEHMRWHKENPILAEVTRPVDISCDICGKFYSSTKALWKHKKLHKTTPVTGMKLQSLKKTTPTSFPCPVCKKVFNNETSMKKHKAAAHYVRKSLNSLPRKSTTPSPSKVDEDGKPKRPKLDFDIIRKAYHLGEPSGSSFGTPNPPKKPVTCGICKKLLPSMSSLYKHRQNVHKSSIGKPLEVDEGEVEGEGVPCTECYKVFSNPANMKQHYTKVHGNGDKHYCTMDDCEEVFDTSLAKQAHEKSHMNILYSCNLCSRHMFNRSAIDGHLLNEHNGEVEGKKTQLFYRKTDLGSYEVKGADGRVCPICKIKYPNIKAMKIHYVKIHEGVS</sequence>
<dbReference type="Pfam" id="PF07776">
    <property type="entry name" value="zf-AD"/>
    <property type="match status" value="1"/>
</dbReference>
<dbReference type="GO" id="GO:0005634">
    <property type="term" value="C:nucleus"/>
    <property type="evidence" value="ECO:0007669"/>
    <property type="project" value="InterPro"/>
</dbReference>
<keyword evidence="4 6" id="KW-0862">Zinc</keyword>
<name>A0A9R1TG17_9HYME</name>
<protein>
    <submittedName>
        <fullName evidence="11">Zinc finger protein 62 isoform X1</fullName>
    </submittedName>
</protein>
<evidence type="ECO:0000256" key="3">
    <source>
        <dbReference type="ARBA" id="ARBA00022771"/>
    </source>
</evidence>
<feature type="domain" description="C2H2-type" evidence="8">
    <location>
        <begin position="589"/>
        <end position="612"/>
    </location>
</feature>
<reference evidence="11" key="1">
    <citation type="submission" date="2025-08" db="UniProtKB">
        <authorList>
            <consortium name="RefSeq"/>
        </authorList>
    </citation>
    <scope>IDENTIFICATION</scope>
    <source>
        <strain evidence="11">USDA-PBARC FA_bdor</strain>
        <tissue evidence="11">Whole organism</tissue>
    </source>
</reference>
<dbReference type="AlphaFoldDB" id="A0A9R1TG17"/>
<evidence type="ECO:0000313" key="10">
    <source>
        <dbReference type="Proteomes" id="UP000694866"/>
    </source>
</evidence>
<dbReference type="PROSITE" id="PS51915">
    <property type="entry name" value="ZAD"/>
    <property type="match status" value="1"/>
</dbReference>
<dbReference type="PROSITE" id="PS00028">
    <property type="entry name" value="ZINC_FINGER_C2H2_1"/>
    <property type="match status" value="17"/>
</dbReference>
<evidence type="ECO:0000259" key="8">
    <source>
        <dbReference type="PROSITE" id="PS50157"/>
    </source>
</evidence>
<feature type="compositionally biased region" description="Polar residues" evidence="7">
    <location>
        <begin position="907"/>
        <end position="920"/>
    </location>
</feature>
<feature type="domain" description="C2H2-type" evidence="8">
    <location>
        <begin position="279"/>
        <end position="301"/>
    </location>
</feature>
<feature type="domain" description="C2H2-type" evidence="8">
    <location>
        <begin position="683"/>
        <end position="710"/>
    </location>
</feature>
<dbReference type="RefSeq" id="XP_011308680.1">
    <property type="nucleotide sequence ID" value="XM_011310378.1"/>
</dbReference>
<keyword evidence="1 6" id="KW-0479">Metal-binding</keyword>
<feature type="domain" description="C2H2-type" evidence="8">
    <location>
        <begin position="836"/>
        <end position="858"/>
    </location>
</feature>
<dbReference type="GO" id="GO:0043565">
    <property type="term" value="F:sequence-specific DNA binding"/>
    <property type="evidence" value="ECO:0007669"/>
    <property type="project" value="TreeGrafter"/>
</dbReference>
<organism evidence="10 11">
    <name type="scientific">Fopius arisanus</name>
    <dbReference type="NCBI Taxonomy" id="64838"/>
    <lineage>
        <taxon>Eukaryota</taxon>
        <taxon>Metazoa</taxon>
        <taxon>Ecdysozoa</taxon>
        <taxon>Arthropoda</taxon>
        <taxon>Hexapoda</taxon>
        <taxon>Insecta</taxon>
        <taxon>Pterygota</taxon>
        <taxon>Neoptera</taxon>
        <taxon>Endopterygota</taxon>
        <taxon>Hymenoptera</taxon>
        <taxon>Apocrita</taxon>
        <taxon>Ichneumonoidea</taxon>
        <taxon>Braconidae</taxon>
        <taxon>Opiinae</taxon>
        <taxon>Fopius</taxon>
    </lineage>
</organism>
<feature type="domain" description="C2H2-type" evidence="8">
    <location>
        <begin position="1006"/>
        <end position="1034"/>
    </location>
</feature>
<keyword evidence="2" id="KW-0677">Repeat</keyword>
<dbReference type="Pfam" id="PF00096">
    <property type="entry name" value="zf-C2H2"/>
    <property type="match status" value="5"/>
</dbReference>
<dbReference type="Pfam" id="PF13912">
    <property type="entry name" value="zf-C2H2_6"/>
    <property type="match status" value="3"/>
</dbReference>
<dbReference type="GO" id="GO:0000981">
    <property type="term" value="F:DNA-binding transcription factor activity, RNA polymerase II-specific"/>
    <property type="evidence" value="ECO:0007669"/>
    <property type="project" value="TreeGrafter"/>
</dbReference>
<dbReference type="KEGG" id="fas:105269829"/>
<dbReference type="PANTHER" id="PTHR24408:SF58">
    <property type="entry name" value="TRANSCRIPTION FACTOR (TFIIIA), PUTATIVE (AFU_ORTHOLOGUE AFUA_1G05150)-RELATED"/>
    <property type="match status" value="1"/>
</dbReference>
<evidence type="ECO:0000256" key="1">
    <source>
        <dbReference type="ARBA" id="ARBA00022723"/>
    </source>
</evidence>
<dbReference type="SMART" id="SM00868">
    <property type="entry name" value="zf-AD"/>
    <property type="match status" value="2"/>
</dbReference>
<feature type="domain" description="C2H2-type" evidence="8">
    <location>
        <begin position="879"/>
        <end position="907"/>
    </location>
</feature>
<dbReference type="GO" id="GO:0008270">
    <property type="term" value="F:zinc ion binding"/>
    <property type="evidence" value="ECO:0007669"/>
    <property type="project" value="UniProtKB-UniRule"/>
</dbReference>
<feature type="domain" description="C2H2-type" evidence="8">
    <location>
        <begin position="799"/>
        <end position="826"/>
    </location>
</feature>
<feature type="domain" description="C2H2-type" evidence="8">
    <location>
        <begin position="441"/>
        <end position="469"/>
    </location>
</feature>
<feature type="compositionally biased region" description="Basic and acidic residues" evidence="7">
    <location>
        <begin position="922"/>
        <end position="932"/>
    </location>
</feature>
<dbReference type="OrthoDB" id="10039931at2759"/>
<evidence type="ECO:0000256" key="7">
    <source>
        <dbReference type="SAM" id="MobiDB-lite"/>
    </source>
</evidence>
<keyword evidence="3 5" id="KW-0863">Zinc-finger</keyword>
<feature type="domain" description="ZAD" evidence="9">
    <location>
        <begin position="12"/>
        <end position="86"/>
    </location>
</feature>